<evidence type="ECO:0000259" key="5">
    <source>
        <dbReference type="Pfam" id="PF04542"/>
    </source>
</evidence>
<evidence type="ECO:0000256" key="1">
    <source>
        <dbReference type="ARBA" id="ARBA00022574"/>
    </source>
</evidence>
<dbReference type="SUPFAM" id="SSF88659">
    <property type="entry name" value="Sigma3 and sigma4 domains of RNA polymerase sigma factors"/>
    <property type="match status" value="1"/>
</dbReference>
<dbReference type="InterPro" id="IPR013249">
    <property type="entry name" value="RNA_pol_sigma70_r4_t2"/>
</dbReference>
<dbReference type="SMART" id="SM00320">
    <property type="entry name" value="WD40"/>
    <property type="match status" value="6"/>
</dbReference>
<dbReference type="Pfam" id="PF04542">
    <property type="entry name" value="Sigma70_r2"/>
    <property type="match status" value="1"/>
</dbReference>
<dbReference type="Gene3D" id="1.10.1740.10">
    <property type="match status" value="1"/>
</dbReference>
<keyword evidence="1 3" id="KW-0853">WD repeat</keyword>
<dbReference type="InterPro" id="IPR015943">
    <property type="entry name" value="WD40/YVTN_repeat-like_dom_sf"/>
</dbReference>
<dbReference type="InterPro" id="IPR011659">
    <property type="entry name" value="WD40"/>
</dbReference>
<organism evidence="7 8">
    <name type="scientific">Aquisphaera giovannonii</name>
    <dbReference type="NCBI Taxonomy" id="406548"/>
    <lineage>
        <taxon>Bacteria</taxon>
        <taxon>Pseudomonadati</taxon>
        <taxon>Planctomycetota</taxon>
        <taxon>Planctomycetia</taxon>
        <taxon>Isosphaerales</taxon>
        <taxon>Isosphaeraceae</taxon>
        <taxon>Aquisphaera</taxon>
    </lineage>
</organism>
<dbReference type="KEGG" id="agv:OJF2_45010"/>
<evidence type="ECO:0000256" key="2">
    <source>
        <dbReference type="ARBA" id="ARBA00022737"/>
    </source>
</evidence>
<dbReference type="Gene3D" id="2.130.10.10">
    <property type="entry name" value="YVTN repeat-like/Quinoprotein amine dehydrogenase"/>
    <property type="match status" value="3"/>
</dbReference>
<dbReference type="GO" id="GO:0006352">
    <property type="term" value="P:DNA-templated transcription initiation"/>
    <property type="evidence" value="ECO:0007669"/>
    <property type="project" value="InterPro"/>
</dbReference>
<dbReference type="InterPro" id="IPR013325">
    <property type="entry name" value="RNA_pol_sigma_r2"/>
</dbReference>
<feature type="region of interest" description="Disordered" evidence="4">
    <location>
        <begin position="297"/>
        <end position="316"/>
    </location>
</feature>
<dbReference type="InterPro" id="IPR007627">
    <property type="entry name" value="RNA_pol_sigma70_r2"/>
</dbReference>
<dbReference type="Pfam" id="PF00400">
    <property type="entry name" value="WD40"/>
    <property type="match status" value="4"/>
</dbReference>
<accession>A0A5B9W6T7</accession>
<evidence type="ECO:0000313" key="7">
    <source>
        <dbReference type="EMBL" id="QEH35944.1"/>
    </source>
</evidence>
<feature type="domain" description="RNA polymerase sigma-70 region 2" evidence="5">
    <location>
        <begin position="45"/>
        <end position="111"/>
    </location>
</feature>
<evidence type="ECO:0000259" key="6">
    <source>
        <dbReference type="Pfam" id="PF08281"/>
    </source>
</evidence>
<proteinExistence type="predicted"/>
<dbReference type="PANTHER" id="PTHR19879:SF9">
    <property type="entry name" value="TRANSCRIPTION INITIATION FACTOR TFIID SUBUNIT 5"/>
    <property type="match status" value="1"/>
</dbReference>
<dbReference type="PROSITE" id="PS50294">
    <property type="entry name" value="WD_REPEATS_REGION"/>
    <property type="match status" value="3"/>
</dbReference>
<dbReference type="RefSeq" id="WP_148595681.1">
    <property type="nucleotide sequence ID" value="NZ_CP042997.1"/>
</dbReference>
<dbReference type="InterPro" id="IPR019775">
    <property type="entry name" value="WD40_repeat_CS"/>
</dbReference>
<dbReference type="InterPro" id="IPR001680">
    <property type="entry name" value="WD40_rpt"/>
</dbReference>
<evidence type="ECO:0000256" key="4">
    <source>
        <dbReference type="SAM" id="MobiDB-lite"/>
    </source>
</evidence>
<dbReference type="PROSITE" id="PS00678">
    <property type="entry name" value="WD_REPEATS_1"/>
    <property type="match status" value="2"/>
</dbReference>
<reference evidence="7 8" key="1">
    <citation type="submission" date="2019-08" db="EMBL/GenBank/DDBJ databases">
        <title>Deep-cultivation of Planctomycetes and their phenomic and genomic characterization uncovers novel biology.</title>
        <authorList>
            <person name="Wiegand S."/>
            <person name="Jogler M."/>
            <person name="Boedeker C."/>
            <person name="Pinto D."/>
            <person name="Vollmers J."/>
            <person name="Rivas-Marin E."/>
            <person name="Kohn T."/>
            <person name="Peeters S.H."/>
            <person name="Heuer A."/>
            <person name="Rast P."/>
            <person name="Oberbeckmann S."/>
            <person name="Bunk B."/>
            <person name="Jeske O."/>
            <person name="Meyerdierks A."/>
            <person name="Storesund J.E."/>
            <person name="Kallscheuer N."/>
            <person name="Luecker S."/>
            <person name="Lage O.M."/>
            <person name="Pohl T."/>
            <person name="Merkel B.J."/>
            <person name="Hornburger P."/>
            <person name="Mueller R.-W."/>
            <person name="Bruemmer F."/>
            <person name="Labrenz M."/>
            <person name="Spormann A.M."/>
            <person name="Op den Camp H."/>
            <person name="Overmann J."/>
            <person name="Amann R."/>
            <person name="Jetten M.S.M."/>
            <person name="Mascher T."/>
            <person name="Medema M.H."/>
            <person name="Devos D.P."/>
            <person name="Kaster A.-K."/>
            <person name="Ovreas L."/>
            <person name="Rohde M."/>
            <person name="Galperin M.Y."/>
            <person name="Jogler C."/>
        </authorList>
    </citation>
    <scope>NUCLEOTIDE SEQUENCE [LARGE SCALE GENOMIC DNA]</scope>
    <source>
        <strain evidence="7 8">OJF2</strain>
    </source>
</reference>
<dbReference type="SUPFAM" id="SSF50998">
    <property type="entry name" value="Quinoprotein alcohol dehydrogenase-like"/>
    <property type="match status" value="1"/>
</dbReference>
<evidence type="ECO:0000256" key="3">
    <source>
        <dbReference type="PROSITE-ProRule" id="PRU00221"/>
    </source>
</evidence>
<feature type="repeat" description="WD" evidence="3">
    <location>
        <begin position="331"/>
        <end position="372"/>
    </location>
</feature>
<dbReference type="InterPro" id="IPR013324">
    <property type="entry name" value="RNA_pol_sigma_r3/r4-like"/>
</dbReference>
<feature type="repeat" description="WD" evidence="3">
    <location>
        <begin position="614"/>
        <end position="647"/>
    </location>
</feature>
<dbReference type="InterPro" id="IPR036388">
    <property type="entry name" value="WH-like_DNA-bd_sf"/>
</dbReference>
<feature type="compositionally biased region" description="Basic and acidic residues" evidence="4">
    <location>
        <begin position="116"/>
        <end position="127"/>
    </location>
</feature>
<dbReference type="CDD" id="cd00200">
    <property type="entry name" value="WD40"/>
    <property type="match status" value="1"/>
</dbReference>
<dbReference type="InterPro" id="IPR014284">
    <property type="entry name" value="RNA_pol_sigma-70_dom"/>
</dbReference>
<dbReference type="GO" id="GO:0003677">
    <property type="term" value="F:DNA binding"/>
    <property type="evidence" value="ECO:0007669"/>
    <property type="project" value="InterPro"/>
</dbReference>
<protein>
    <submittedName>
        <fullName evidence="7">ECF RNA polymerase sigma factor SigE</fullName>
    </submittedName>
</protein>
<dbReference type="Pfam" id="PF08281">
    <property type="entry name" value="Sigma70_r4_2"/>
    <property type="match status" value="1"/>
</dbReference>
<gene>
    <name evidence="7" type="primary">sigE_39</name>
    <name evidence="7" type="ORF">OJF2_45010</name>
</gene>
<dbReference type="EMBL" id="CP042997">
    <property type="protein sequence ID" value="QEH35944.1"/>
    <property type="molecule type" value="Genomic_DNA"/>
</dbReference>
<dbReference type="Pfam" id="PF07676">
    <property type="entry name" value="PD40"/>
    <property type="match status" value="1"/>
</dbReference>
<evidence type="ECO:0000313" key="8">
    <source>
        <dbReference type="Proteomes" id="UP000324233"/>
    </source>
</evidence>
<sequence>MAPTDKVADSIGRLFREGTADGVSDGELLDRFLSRRDEDAFAAIVARHGPMVLRVCREVLRDEHRAQDAFQATFLVLVRRAREVRRDRSAGPWLFGVCRRIAVRARADEARRRAREREATEVRSIERDEPEGAGPATGPDAWPELYEELDRLPESQRAALVICYLEGLTTDEAARRLGCARGTILSRLARGRERLRARLTRRGLEIPAVLLAASSSPEARASAVPPALVESTTRAAIQFAAGGSAVAAAPAAVAAMMEGARRPMMTISLKVGATLLGAGLAAGALALVQGKSEPPKPITFATSSASRSEAPPPDAVPGTAALTRAATGRILAGNKAPFFCVAFVDGGEAIASGDSDGLIRIWDTATGRCRNELLLKPLKGDHVAALSLASSANGMALAAACDDMSIRLFDAPSLGRPRSIPRRYFVDALAFSPDGRTLAWAGSYPPHSPAPDAGDWNAISLWDTAIGEVRGTIRYRNRGVHAIAYSADGSTIAAGSDDRIVSLWQADSGRRIATIPLQGTPHNLAISPDGKTLVAAHGKSQRDGDRHSIGMSNFIGPIEVWDVDARRRRTVNAPEKYMTRGVAFSPDGKALAYALSTNEIVLCDTGSLVPRVSLRGHQGYIHDLTFSHDGKTLASASADRTVRLWDLADLLPAVAGNPR</sequence>
<dbReference type="NCBIfam" id="TIGR02937">
    <property type="entry name" value="sigma70-ECF"/>
    <property type="match status" value="1"/>
</dbReference>
<dbReference type="AlphaFoldDB" id="A0A5B9W6T7"/>
<dbReference type="GO" id="GO:0016987">
    <property type="term" value="F:sigma factor activity"/>
    <property type="evidence" value="ECO:0007669"/>
    <property type="project" value="InterPro"/>
</dbReference>
<dbReference type="InterPro" id="IPR020472">
    <property type="entry name" value="WD40_PAC1"/>
</dbReference>
<dbReference type="PROSITE" id="PS50082">
    <property type="entry name" value="WD_REPEATS_2"/>
    <property type="match status" value="3"/>
</dbReference>
<dbReference type="Proteomes" id="UP000324233">
    <property type="component" value="Chromosome"/>
</dbReference>
<dbReference type="SUPFAM" id="SSF88946">
    <property type="entry name" value="Sigma2 domain of RNA polymerase sigma factors"/>
    <property type="match status" value="1"/>
</dbReference>
<keyword evidence="8" id="KW-1185">Reference proteome</keyword>
<keyword evidence="2" id="KW-0677">Repeat</keyword>
<name>A0A5B9W6T7_9BACT</name>
<dbReference type="GO" id="GO:0005829">
    <property type="term" value="C:cytosol"/>
    <property type="evidence" value="ECO:0007669"/>
    <property type="project" value="UniProtKB-ARBA"/>
</dbReference>
<dbReference type="InterPro" id="IPR011047">
    <property type="entry name" value="Quinoprotein_ADH-like_sf"/>
</dbReference>
<dbReference type="PANTHER" id="PTHR19879">
    <property type="entry name" value="TRANSCRIPTION INITIATION FACTOR TFIID"/>
    <property type="match status" value="1"/>
</dbReference>
<dbReference type="Gene3D" id="1.10.10.10">
    <property type="entry name" value="Winged helix-like DNA-binding domain superfamily/Winged helix DNA-binding domain"/>
    <property type="match status" value="1"/>
</dbReference>
<dbReference type="CDD" id="cd06171">
    <property type="entry name" value="Sigma70_r4"/>
    <property type="match status" value="1"/>
</dbReference>
<dbReference type="OrthoDB" id="500858at2"/>
<feature type="domain" description="RNA polymerase sigma factor 70 region 4 type 2" evidence="6">
    <location>
        <begin position="144"/>
        <end position="195"/>
    </location>
</feature>
<feature type="region of interest" description="Disordered" evidence="4">
    <location>
        <begin position="116"/>
        <end position="141"/>
    </location>
</feature>
<dbReference type="PRINTS" id="PR00320">
    <property type="entry name" value="GPROTEINBRPT"/>
</dbReference>
<feature type="repeat" description="WD" evidence="3">
    <location>
        <begin position="473"/>
        <end position="514"/>
    </location>
</feature>